<reference evidence="1 2" key="1">
    <citation type="submission" date="2015-03" db="EMBL/GenBank/DDBJ databases">
        <authorList>
            <consortium name="Pathogen Informatics"/>
        </authorList>
    </citation>
    <scope>NUCLEOTIDE SEQUENCE [LARGE SCALE GENOMIC DNA]</scope>
    <source>
        <strain evidence="1 2">D00501624</strain>
    </source>
</reference>
<dbReference type="AlphaFoldDB" id="A0A655FKI8"/>
<gene>
    <name evidence="1" type="ORF">ERS007661_03161</name>
</gene>
<dbReference type="Proteomes" id="UP000039217">
    <property type="component" value="Unassembled WGS sequence"/>
</dbReference>
<protein>
    <submittedName>
        <fullName evidence="1">Uncharacterized protein</fullName>
    </submittedName>
</protein>
<evidence type="ECO:0000313" key="2">
    <source>
        <dbReference type="Proteomes" id="UP000039217"/>
    </source>
</evidence>
<proteinExistence type="predicted"/>
<sequence>MNDVTATTGPKISSLKIRMLLVPVKIVGCM</sequence>
<dbReference type="EMBL" id="CQQC01001315">
    <property type="protein sequence ID" value="CNV83929.1"/>
    <property type="molecule type" value="Genomic_DNA"/>
</dbReference>
<organism evidence="1 2">
    <name type="scientific">Mycobacterium tuberculosis</name>
    <dbReference type="NCBI Taxonomy" id="1773"/>
    <lineage>
        <taxon>Bacteria</taxon>
        <taxon>Bacillati</taxon>
        <taxon>Actinomycetota</taxon>
        <taxon>Actinomycetes</taxon>
        <taxon>Mycobacteriales</taxon>
        <taxon>Mycobacteriaceae</taxon>
        <taxon>Mycobacterium</taxon>
        <taxon>Mycobacterium tuberculosis complex</taxon>
    </lineage>
</organism>
<accession>A0A655FKI8</accession>
<evidence type="ECO:0000313" key="1">
    <source>
        <dbReference type="EMBL" id="CNV83929.1"/>
    </source>
</evidence>
<name>A0A655FKI8_MYCTX</name>